<feature type="transmembrane region" description="Helical" evidence="1">
    <location>
        <begin position="607"/>
        <end position="629"/>
    </location>
</feature>
<proteinExistence type="predicted"/>
<feature type="transmembrane region" description="Helical" evidence="1">
    <location>
        <begin position="127"/>
        <end position="148"/>
    </location>
</feature>
<sequence>MNMARTYALADCNTIVDMNLRVMRFILCVIAALTFAFGFALLTSNKKTLTYVYEDQVAVNETLSTKASSVVEDNNTLFGYILFAGGKIFEVFCETLIFPTLATYLHNCSLYLGDRPARMHSVAKARCIFWGLKTVIILMNVGFTSVYVGKTMLDPSVVSRRLTAHDELMQMKNLNAPNFDADLLRSILRTSVTGFTAPFEFIDTCQSVEQGNTNEKQPWEVWPDDVDTTSVSFSFPSHEWNAALFTSDIIVPKKTAEILLRDYLDNRNENATTCEWDPVELYLIFQQCMVKMGLVSVSVQAATPLSHKELIQVIVDHLRATLPAKAQLSDLRLNLQQREIAENVKFTTLTISIPFEPDDTGSMLCGVSGCVYATSTSVLDELHLQPRISIASNEKFVNSALVYSATSQFVLNRGQAPHEVLVLSLSEVTWKLSPLHIRHNAACADGDEHQCLGLVLPLATNNGVLLVGKEALSVQHAVHPVALVTLQPAIIPGTSRFDKNALTTWHRLISPDGKLMHPCLAECMPLVDAYLMHLESNHFYLNGEQTQDMFAAALFYLLQSGVLRSWADVMSRRHLMMSAVMGLNGSGSGDGKAAAATTDIEVNVPTATAFVTVAGCIFIVLLTMCVICLPTPRVRLSPDTTPAAQYVQILTDDLYPDLVHKKRLRFANGDCLLFNEYVVDAIVLHAKRDQTKKIYL</sequence>
<organism evidence="2 5">
    <name type="scientific">Peronospora belbahrii</name>
    <dbReference type="NCBI Taxonomy" id="622444"/>
    <lineage>
        <taxon>Eukaryota</taxon>
        <taxon>Sar</taxon>
        <taxon>Stramenopiles</taxon>
        <taxon>Oomycota</taxon>
        <taxon>Peronosporomycetes</taxon>
        <taxon>Peronosporales</taxon>
        <taxon>Peronosporaceae</taxon>
        <taxon>Peronospora</taxon>
    </lineage>
</organism>
<dbReference type="AlphaFoldDB" id="A0AAU9KY28"/>
<evidence type="ECO:0000313" key="5">
    <source>
        <dbReference type="Proteomes" id="UP001160483"/>
    </source>
</evidence>
<keyword evidence="1" id="KW-0812">Transmembrane</keyword>
<keyword evidence="4" id="KW-1185">Reference proteome</keyword>
<feature type="transmembrane region" description="Helical" evidence="1">
    <location>
        <begin position="22"/>
        <end position="42"/>
    </location>
</feature>
<dbReference type="EMBL" id="CAKKTJ010000223">
    <property type="protein sequence ID" value="CAH0478238.1"/>
    <property type="molecule type" value="Genomic_DNA"/>
</dbReference>
<accession>A0AAU9KY28</accession>
<comment type="caution">
    <text evidence="2">The sequence shown here is derived from an EMBL/GenBank/DDBJ whole genome shotgun (WGS) entry which is preliminary data.</text>
</comment>
<keyword evidence="1" id="KW-1133">Transmembrane helix</keyword>
<gene>
    <name evidence="3" type="ORF">PBS001_LOCUS2759</name>
    <name evidence="2" type="ORF">PBS003_LOCUS4941</name>
</gene>
<keyword evidence="1" id="KW-0472">Membrane</keyword>
<dbReference type="EMBL" id="CAKLCB010000152">
    <property type="protein sequence ID" value="CAH0516073.1"/>
    <property type="molecule type" value="Genomic_DNA"/>
</dbReference>
<evidence type="ECO:0008006" key="6">
    <source>
        <dbReference type="Google" id="ProtNLM"/>
    </source>
</evidence>
<evidence type="ECO:0000256" key="1">
    <source>
        <dbReference type="SAM" id="Phobius"/>
    </source>
</evidence>
<dbReference type="Proteomes" id="UP001158986">
    <property type="component" value="Unassembled WGS sequence"/>
</dbReference>
<dbReference type="Proteomes" id="UP001160483">
    <property type="component" value="Unassembled WGS sequence"/>
</dbReference>
<evidence type="ECO:0000313" key="3">
    <source>
        <dbReference type="EMBL" id="CAH0516073.1"/>
    </source>
</evidence>
<evidence type="ECO:0000313" key="2">
    <source>
        <dbReference type="EMBL" id="CAH0478238.1"/>
    </source>
</evidence>
<reference evidence="2 4" key="1">
    <citation type="submission" date="2021-11" db="EMBL/GenBank/DDBJ databases">
        <authorList>
            <person name="Islam A."/>
            <person name="Islam S."/>
            <person name="Flora M.S."/>
            <person name="Rahman M."/>
            <person name="Ziaur R.M."/>
            <person name="Epstein J.H."/>
            <person name="Hassan M."/>
            <person name="Klassen M."/>
            <person name="Woodard K."/>
            <person name="Webb A."/>
            <person name="Webby R.J."/>
            <person name="El Zowalaty M.E."/>
        </authorList>
    </citation>
    <scope>NUCLEOTIDE SEQUENCE</scope>
    <source>
        <strain evidence="3">Pbs1</strain>
        <strain evidence="2">Pbs3</strain>
    </source>
</reference>
<protein>
    <recommendedName>
        <fullName evidence="6">Transmembrane protein</fullName>
    </recommendedName>
</protein>
<evidence type="ECO:0000313" key="4">
    <source>
        <dbReference type="Proteomes" id="UP001158986"/>
    </source>
</evidence>
<name>A0AAU9KY28_9STRA</name>